<dbReference type="Proteomes" id="UP001279642">
    <property type="component" value="Unassembled WGS sequence"/>
</dbReference>
<sequence>MTEYPERIDRLRKYWENLAGGQAPERHQVDPAAITDLLPYLLLVEIEPDPFRVRYRLTGTIVDQMTGMNISGRYLDEFAVGIYAESVNQLQQDYAKCHASGRATVNTYHWPTGEGYFLHVCYGLFPLTIGGEIQQCLSIEDYGELTYDSKIADWSVPLKKK</sequence>
<protein>
    <submittedName>
        <fullName evidence="1">PAS domain-containing protein</fullName>
    </submittedName>
</protein>
<gene>
    <name evidence="1" type="ORF">SMD27_01120</name>
</gene>
<comment type="caution">
    <text evidence="1">The sequence shown here is derived from an EMBL/GenBank/DDBJ whole genome shotgun (WGS) entry which is preliminary data.</text>
</comment>
<dbReference type="Pfam" id="PF07310">
    <property type="entry name" value="PAS_5"/>
    <property type="match status" value="1"/>
</dbReference>
<proteinExistence type="predicted"/>
<dbReference type="InterPro" id="IPR009922">
    <property type="entry name" value="DUF1457"/>
</dbReference>
<dbReference type="EMBL" id="JAXCLW010000001">
    <property type="protein sequence ID" value="MDY0881433.1"/>
    <property type="molecule type" value="Genomic_DNA"/>
</dbReference>
<keyword evidence="2" id="KW-1185">Reference proteome</keyword>
<dbReference type="RefSeq" id="WP_320506498.1">
    <property type="nucleotide sequence ID" value="NZ_JAXCLW010000001.1"/>
</dbReference>
<evidence type="ECO:0000313" key="1">
    <source>
        <dbReference type="EMBL" id="MDY0881433.1"/>
    </source>
</evidence>
<name>A0ABU5E7B2_9PROT</name>
<organism evidence="1 2">
    <name type="scientific">Dongia soli</name>
    <dbReference type="NCBI Taxonomy" id="600628"/>
    <lineage>
        <taxon>Bacteria</taxon>
        <taxon>Pseudomonadati</taxon>
        <taxon>Pseudomonadota</taxon>
        <taxon>Alphaproteobacteria</taxon>
        <taxon>Rhodospirillales</taxon>
        <taxon>Dongiaceae</taxon>
        <taxon>Dongia</taxon>
    </lineage>
</organism>
<accession>A0ABU5E7B2</accession>
<reference evidence="1 2" key="1">
    <citation type="journal article" date="2016" name="Antonie Van Leeuwenhoek">
        <title>Dongia soli sp. nov., isolated from soil from Dokdo, Korea.</title>
        <authorList>
            <person name="Kim D.U."/>
            <person name="Lee H."/>
            <person name="Kim H."/>
            <person name="Kim S.G."/>
            <person name="Ka J.O."/>
        </authorList>
    </citation>
    <scope>NUCLEOTIDE SEQUENCE [LARGE SCALE GENOMIC DNA]</scope>
    <source>
        <strain evidence="1 2">D78</strain>
    </source>
</reference>
<evidence type="ECO:0000313" key="2">
    <source>
        <dbReference type="Proteomes" id="UP001279642"/>
    </source>
</evidence>